<proteinExistence type="predicted"/>
<feature type="transmembrane region" description="Helical" evidence="1">
    <location>
        <begin position="58"/>
        <end position="76"/>
    </location>
</feature>
<dbReference type="PROSITE" id="PS51257">
    <property type="entry name" value="PROKAR_LIPOPROTEIN"/>
    <property type="match status" value="1"/>
</dbReference>
<keyword evidence="1" id="KW-0472">Membrane</keyword>
<comment type="caution">
    <text evidence="2">The sequence shown here is derived from an EMBL/GenBank/DDBJ whole genome shotgun (WGS) entry which is preliminary data.</text>
</comment>
<keyword evidence="1" id="KW-0812">Transmembrane</keyword>
<evidence type="ECO:0000256" key="1">
    <source>
        <dbReference type="SAM" id="Phobius"/>
    </source>
</evidence>
<protein>
    <submittedName>
        <fullName evidence="2">Uncharacterized protein</fullName>
    </submittedName>
</protein>
<gene>
    <name evidence="2" type="ORF">D7V88_18775</name>
</gene>
<dbReference type="Proteomes" id="UP000268094">
    <property type="component" value="Unassembled WGS sequence"/>
</dbReference>
<dbReference type="RefSeq" id="WP_120542022.1">
    <property type="nucleotide sequence ID" value="NZ_RAVZ01000122.1"/>
</dbReference>
<keyword evidence="1" id="KW-1133">Transmembrane helix</keyword>
<feature type="transmembrane region" description="Helical" evidence="1">
    <location>
        <begin position="7"/>
        <end position="38"/>
    </location>
</feature>
<accession>A0A3A8J1C1</accession>
<keyword evidence="3" id="KW-1185">Reference proteome</keyword>
<organism evidence="2 3">
    <name type="scientific">Corallococcus terminator</name>
    <dbReference type="NCBI Taxonomy" id="2316733"/>
    <lineage>
        <taxon>Bacteria</taxon>
        <taxon>Pseudomonadati</taxon>
        <taxon>Myxococcota</taxon>
        <taxon>Myxococcia</taxon>
        <taxon>Myxococcales</taxon>
        <taxon>Cystobacterineae</taxon>
        <taxon>Myxococcaceae</taxon>
        <taxon>Corallococcus</taxon>
    </lineage>
</organism>
<dbReference type="EMBL" id="RAVZ01000122">
    <property type="protein sequence ID" value="RKG85974.1"/>
    <property type="molecule type" value="Genomic_DNA"/>
</dbReference>
<evidence type="ECO:0000313" key="2">
    <source>
        <dbReference type="EMBL" id="RKG85974.1"/>
    </source>
</evidence>
<dbReference type="OrthoDB" id="5514791at2"/>
<dbReference type="AlphaFoldDB" id="A0A3A8J1C1"/>
<name>A0A3A8J1C1_9BACT</name>
<feature type="transmembrane region" description="Helical" evidence="1">
    <location>
        <begin position="88"/>
        <end position="109"/>
    </location>
</feature>
<reference evidence="3" key="1">
    <citation type="submission" date="2018-09" db="EMBL/GenBank/DDBJ databases">
        <authorList>
            <person name="Livingstone P.G."/>
            <person name="Whitworth D.E."/>
        </authorList>
    </citation>
    <scope>NUCLEOTIDE SEQUENCE [LARGE SCALE GENOMIC DNA]</scope>
    <source>
        <strain evidence="3">CA054A</strain>
    </source>
</reference>
<sequence length="207" mass="22669">MRSESTTAWLVSFILACWLTVSALGGVGLVALGLLYLLTVEPGHFPGDPPAADMIVELAIVFWLFTLLGLCGAFAWSRFGQQDKVVRVGSKTVAVLLMLSVLSLTPVLAQVGRRHFGEWGQLKALLRQGEAKVLERVQREGGVLSHEEVVVARDGFKANPVYFQFKDMPRPVQVRVMSSLPPYVGVDFGDGNNARFDPDTMLCTFSD</sequence>
<evidence type="ECO:0000313" key="3">
    <source>
        <dbReference type="Proteomes" id="UP000268094"/>
    </source>
</evidence>